<organism evidence="3 4">
    <name type="scientific">Moelleriella libera RCEF 2490</name>
    <dbReference type="NCBI Taxonomy" id="1081109"/>
    <lineage>
        <taxon>Eukaryota</taxon>
        <taxon>Fungi</taxon>
        <taxon>Dikarya</taxon>
        <taxon>Ascomycota</taxon>
        <taxon>Pezizomycotina</taxon>
        <taxon>Sordariomycetes</taxon>
        <taxon>Hypocreomycetidae</taxon>
        <taxon>Hypocreales</taxon>
        <taxon>Clavicipitaceae</taxon>
        <taxon>Moelleriella</taxon>
    </lineage>
</organism>
<keyword evidence="4" id="KW-1185">Reference proteome</keyword>
<evidence type="ECO:0000256" key="2">
    <source>
        <dbReference type="SAM" id="SignalP"/>
    </source>
</evidence>
<feature type="signal peptide" evidence="2">
    <location>
        <begin position="1"/>
        <end position="17"/>
    </location>
</feature>
<feature type="chain" id="PRO_5007880702" description="Apple domain-containing protein" evidence="2">
    <location>
        <begin position="18"/>
        <end position="454"/>
    </location>
</feature>
<keyword evidence="2" id="KW-0732">Signal</keyword>
<dbReference type="OrthoDB" id="5152618at2759"/>
<comment type="caution">
    <text evidence="3">The sequence shown here is derived from an EMBL/GenBank/DDBJ whole genome shotgun (WGS) entry which is preliminary data.</text>
</comment>
<gene>
    <name evidence="3" type="ORF">AAL_00183</name>
</gene>
<protein>
    <recommendedName>
        <fullName evidence="5">Apple domain-containing protein</fullName>
    </recommendedName>
</protein>
<evidence type="ECO:0000313" key="3">
    <source>
        <dbReference type="EMBL" id="OAA32718.1"/>
    </source>
</evidence>
<accession>A0A166UME7</accession>
<feature type="region of interest" description="Disordered" evidence="1">
    <location>
        <begin position="91"/>
        <end position="166"/>
    </location>
</feature>
<feature type="region of interest" description="Disordered" evidence="1">
    <location>
        <begin position="182"/>
        <end position="254"/>
    </location>
</feature>
<dbReference type="AlphaFoldDB" id="A0A166UME7"/>
<name>A0A166UME7_9HYPO</name>
<dbReference type="STRING" id="1081109.A0A166UME7"/>
<feature type="compositionally biased region" description="Low complexity" evidence="1">
    <location>
        <begin position="101"/>
        <end position="125"/>
    </location>
</feature>
<sequence>MRWEATLLASSLVAVQAAPRLFDQAVQDVSGFEDAAKRDGAAAAALHVADGLYARFHAEMTTLPAGCPTASVVVSTTTVDVTVYITAEAVPESTEPCPDETSTSTSALSTTTASQSAPAPTAPGTISKDSSPPEETGKWNSTTTVASTPPQTPNAAATSTTIPLPVGPGSSIAVVLVSKNSTATTEPCPDETSSSTAGSSTSSQPHEAIATTVTSTQSTTRTSRVVTPPSVTSSSSSSSSSSVTPSSTMPTTTAAATPPTIVIIDPAMTPVTKSNLTVTPTSVAPPTKTVCEHSNPTGPPSRDTQYCGVKGSPAGVYFIAEFIEERPGVPVTEEGCYQFCDSVMEDTKGCKSYRYYQNALGAPRCDLYGMPVSYALKDLDTNQPGKWYDLACGCPTSEGWHDTSMPEHKRKKAAAIATPATATTAIPTKTTPAAEPKQDNHLLDLKLGPLSIGL</sequence>
<feature type="compositionally biased region" description="Low complexity" evidence="1">
    <location>
        <begin position="192"/>
        <end position="203"/>
    </location>
</feature>
<feature type="compositionally biased region" description="Low complexity" evidence="1">
    <location>
        <begin position="210"/>
        <end position="254"/>
    </location>
</feature>
<feature type="compositionally biased region" description="Polar residues" evidence="1">
    <location>
        <begin position="138"/>
        <end position="162"/>
    </location>
</feature>
<evidence type="ECO:0008006" key="5">
    <source>
        <dbReference type="Google" id="ProtNLM"/>
    </source>
</evidence>
<dbReference type="Proteomes" id="UP000078544">
    <property type="component" value="Unassembled WGS sequence"/>
</dbReference>
<evidence type="ECO:0000313" key="4">
    <source>
        <dbReference type="Proteomes" id="UP000078544"/>
    </source>
</evidence>
<reference evidence="3 4" key="1">
    <citation type="journal article" date="2016" name="Genome Biol. Evol.">
        <title>Divergent and convergent evolution of fungal pathogenicity.</title>
        <authorList>
            <person name="Shang Y."/>
            <person name="Xiao G."/>
            <person name="Zheng P."/>
            <person name="Cen K."/>
            <person name="Zhan S."/>
            <person name="Wang C."/>
        </authorList>
    </citation>
    <scope>NUCLEOTIDE SEQUENCE [LARGE SCALE GENOMIC DNA]</scope>
    <source>
        <strain evidence="3 4">RCEF 2490</strain>
    </source>
</reference>
<feature type="region of interest" description="Disordered" evidence="1">
    <location>
        <begin position="276"/>
        <end position="304"/>
    </location>
</feature>
<evidence type="ECO:0000256" key="1">
    <source>
        <dbReference type="SAM" id="MobiDB-lite"/>
    </source>
</evidence>
<proteinExistence type="predicted"/>
<dbReference type="EMBL" id="AZGY01000001">
    <property type="protein sequence ID" value="OAA32718.1"/>
    <property type="molecule type" value="Genomic_DNA"/>
</dbReference>